<dbReference type="AlphaFoldDB" id="A0A2T7DW03"/>
<sequence>MPACHQSAITAACSHSRRPVITTPIPAALGGKTAAMRKGDAVGAGPVPERQPASDPCFLGATPLPAPPRRVGLQALGRATVLRRRGLGLGTVGAGSAGGSWSGAWPGNAGSEPPLMDFFERLIAIVSVLVRSLSPPLPPPPRLAAAMVVVVVVLLLLLLLVFPPPSLSCMCMCVCIFAHSIPLNPNPRSNQRCARAII</sequence>
<keyword evidence="1" id="KW-0812">Transmembrane</keyword>
<protein>
    <submittedName>
        <fullName evidence="2">Uncharacterized protein</fullName>
    </submittedName>
</protein>
<dbReference type="EMBL" id="CM009752">
    <property type="protein sequence ID" value="PUZ59761.1"/>
    <property type="molecule type" value="Genomic_DNA"/>
</dbReference>
<keyword evidence="1" id="KW-0472">Membrane</keyword>
<evidence type="ECO:0000313" key="3">
    <source>
        <dbReference type="Proteomes" id="UP000244336"/>
    </source>
</evidence>
<dbReference type="Proteomes" id="UP000244336">
    <property type="component" value="Chromosome 4"/>
</dbReference>
<gene>
    <name evidence="2" type="ORF">GQ55_4G068100</name>
</gene>
<name>A0A2T7DW03_9POAL</name>
<reference evidence="2 3" key="1">
    <citation type="submission" date="2018-04" db="EMBL/GenBank/DDBJ databases">
        <title>WGS assembly of Panicum hallii var. hallii HAL2.</title>
        <authorList>
            <person name="Lovell J."/>
            <person name="Jenkins J."/>
            <person name="Lowry D."/>
            <person name="Mamidi S."/>
            <person name="Sreedasyam A."/>
            <person name="Weng X."/>
            <person name="Barry K."/>
            <person name="Bonette J."/>
            <person name="Campitelli B."/>
            <person name="Daum C."/>
            <person name="Gordon S."/>
            <person name="Gould B."/>
            <person name="Lipzen A."/>
            <person name="MacQueen A."/>
            <person name="Palacio-Mejia J."/>
            <person name="Plott C."/>
            <person name="Shakirov E."/>
            <person name="Shu S."/>
            <person name="Yoshinaga Y."/>
            <person name="Zane M."/>
            <person name="Rokhsar D."/>
            <person name="Grimwood J."/>
            <person name="Schmutz J."/>
            <person name="Juenger T."/>
        </authorList>
    </citation>
    <scope>NUCLEOTIDE SEQUENCE [LARGE SCALE GENOMIC DNA]</scope>
    <source>
        <strain evidence="3">cv. HAL2</strain>
    </source>
</reference>
<keyword evidence="3" id="KW-1185">Reference proteome</keyword>
<evidence type="ECO:0000313" key="2">
    <source>
        <dbReference type="EMBL" id="PUZ59761.1"/>
    </source>
</evidence>
<proteinExistence type="predicted"/>
<dbReference type="Gramene" id="PUZ59761">
    <property type="protein sequence ID" value="PUZ59761"/>
    <property type="gene ID" value="GQ55_4G068100"/>
</dbReference>
<feature type="transmembrane region" description="Helical" evidence="1">
    <location>
        <begin position="143"/>
        <end position="162"/>
    </location>
</feature>
<keyword evidence="1" id="KW-1133">Transmembrane helix</keyword>
<organism evidence="2 3">
    <name type="scientific">Panicum hallii var. hallii</name>
    <dbReference type="NCBI Taxonomy" id="1504633"/>
    <lineage>
        <taxon>Eukaryota</taxon>
        <taxon>Viridiplantae</taxon>
        <taxon>Streptophyta</taxon>
        <taxon>Embryophyta</taxon>
        <taxon>Tracheophyta</taxon>
        <taxon>Spermatophyta</taxon>
        <taxon>Magnoliopsida</taxon>
        <taxon>Liliopsida</taxon>
        <taxon>Poales</taxon>
        <taxon>Poaceae</taxon>
        <taxon>PACMAD clade</taxon>
        <taxon>Panicoideae</taxon>
        <taxon>Panicodae</taxon>
        <taxon>Paniceae</taxon>
        <taxon>Panicinae</taxon>
        <taxon>Panicum</taxon>
        <taxon>Panicum sect. Panicum</taxon>
    </lineage>
</organism>
<evidence type="ECO:0000256" key="1">
    <source>
        <dbReference type="SAM" id="Phobius"/>
    </source>
</evidence>
<accession>A0A2T7DW03</accession>